<proteinExistence type="predicted"/>
<dbReference type="Pfam" id="PF02811">
    <property type="entry name" value="PHP"/>
    <property type="match status" value="1"/>
</dbReference>
<feature type="domain" description="Polymerase/histidinol phosphatase N-terminal" evidence="1">
    <location>
        <begin position="3"/>
        <end position="68"/>
    </location>
</feature>
<reference evidence="2 3" key="1">
    <citation type="submission" date="2022-03" db="EMBL/GenBank/DDBJ databases">
        <authorList>
            <person name="Jo J.-H."/>
            <person name="Im W.-T."/>
        </authorList>
    </citation>
    <scope>NUCLEOTIDE SEQUENCE [LARGE SCALE GENOMIC DNA]</scope>
    <source>
        <strain evidence="2 3">MA9</strain>
    </source>
</reference>
<name>A0ABS9UDV4_9BACL</name>
<protein>
    <submittedName>
        <fullName evidence="2">PHP domain-containing protein</fullName>
    </submittedName>
</protein>
<dbReference type="RefSeq" id="WP_241369596.1">
    <property type="nucleotide sequence ID" value="NZ_JAKZFC010000004.1"/>
</dbReference>
<evidence type="ECO:0000313" key="3">
    <source>
        <dbReference type="Proteomes" id="UP001316087"/>
    </source>
</evidence>
<dbReference type="Proteomes" id="UP001316087">
    <property type="component" value="Unassembled WGS sequence"/>
</dbReference>
<dbReference type="PANTHER" id="PTHR42924:SF3">
    <property type="entry name" value="POLYMERASE_HISTIDINOL PHOSPHATASE N-TERMINAL DOMAIN-CONTAINING PROTEIN"/>
    <property type="match status" value="1"/>
</dbReference>
<gene>
    <name evidence="2" type="ORF">LZ480_11545</name>
</gene>
<keyword evidence="3" id="KW-1185">Reference proteome</keyword>
<organism evidence="2 3">
    <name type="scientific">Solibacillus palustris</name>
    <dbReference type="NCBI Taxonomy" id="2908203"/>
    <lineage>
        <taxon>Bacteria</taxon>
        <taxon>Bacillati</taxon>
        <taxon>Bacillota</taxon>
        <taxon>Bacilli</taxon>
        <taxon>Bacillales</taxon>
        <taxon>Caryophanaceae</taxon>
        <taxon>Solibacillus</taxon>
    </lineage>
</organism>
<dbReference type="PANTHER" id="PTHR42924">
    <property type="entry name" value="EXONUCLEASE"/>
    <property type="match status" value="1"/>
</dbReference>
<dbReference type="CDD" id="cd07438">
    <property type="entry name" value="PHP_HisPPase_AMP"/>
    <property type="match status" value="1"/>
</dbReference>
<dbReference type="Gene3D" id="3.20.20.140">
    <property type="entry name" value="Metal-dependent hydrolases"/>
    <property type="match status" value="1"/>
</dbReference>
<dbReference type="EMBL" id="JAKZFC010000004">
    <property type="protein sequence ID" value="MCH7322526.1"/>
    <property type="molecule type" value="Genomic_DNA"/>
</dbReference>
<dbReference type="Gene3D" id="1.10.150.650">
    <property type="match status" value="1"/>
</dbReference>
<dbReference type="InterPro" id="IPR052018">
    <property type="entry name" value="PHP_domain"/>
</dbReference>
<accession>A0ABS9UDV4</accession>
<dbReference type="InterPro" id="IPR004013">
    <property type="entry name" value="PHP_dom"/>
</dbReference>
<comment type="caution">
    <text evidence="2">The sequence shown here is derived from an EMBL/GenBank/DDBJ whole genome shotgun (WGS) entry which is preliminary data.</text>
</comment>
<dbReference type="SMART" id="SM00481">
    <property type="entry name" value="POLIIIAc"/>
    <property type="match status" value="1"/>
</dbReference>
<dbReference type="InterPro" id="IPR016195">
    <property type="entry name" value="Pol/histidinol_Pase-like"/>
</dbReference>
<evidence type="ECO:0000259" key="1">
    <source>
        <dbReference type="SMART" id="SM00481"/>
    </source>
</evidence>
<sequence>MTTDLHTHSRYSDGSSTLEELFIEAKKAGITQLGVVDHDTIKHHAEGRRLAVQYGIDFVAGIEISAFDYKRNRKVHLLGYGFTGDCANMEELCRPLLARRHAHSIWQLERIKEVGFQLDLERALHYAETCGTLYKQHIMHALTDAPYNSKSYQTIYRSLFKNNGVASGDIRYVDAFDAMHAIHADGGIAVLAHPGQLQSFEIAEELIANGLDGIEVIHPDHSMEDIDLANKLAEKYRLIKTGGSDYHAQYGNSVKLGQYTCQPLQTAELLSKR</sequence>
<dbReference type="InterPro" id="IPR003141">
    <property type="entry name" value="Pol/His_phosphatase_N"/>
</dbReference>
<evidence type="ECO:0000313" key="2">
    <source>
        <dbReference type="EMBL" id="MCH7322526.1"/>
    </source>
</evidence>
<dbReference type="SUPFAM" id="SSF89550">
    <property type="entry name" value="PHP domain-like"/>
    <property type="match status" value="1"/>
</dbReference>